<dbReference type="AlphaFoldDB" id="A0AAN9EP33"/>
<proteinExistence type="predicted"/>
<gene>
    <name evidence="1" type="ORF">RIF29_25491</name>
</gene>
<evidence type="ECO:0000313" key="2">
    <source>
        <dbReference type="Proteomes" id="UP001372338"/>
    </source>
</evidence>
<dbReference type="EMBL" id="JAYWIO010000005">
    <property type="protein sequence ID" value="KAK7259876.1"/>
    <property type="molecule type" value="Genomic_DNA"/>
</dbReference>
<evidence type="ECO:0000313" key="1">
    <source>
        <dbReference type="EMBL" id="KAK7259876.1"/>
    </source>
</evidence>
<accession>A0AAN9EP33</accession>
<organism evidence="1 2">
    <name type="scientific">Crotalaria pallida</name>
    <name type="common">Smooth rattlebox</name>
    <name type="synonym">Crotalaria striata</name>
    <dbReference type="NCBI Taxonomy" id="3830"/>
    <lineage>
        <taxon>Eukaryota</taxon>
        <taxon>Viridiplantae</taxon>
        <taxon>Streptophyta</taxon>
        <taxon>Embryophyta</taxon>
        <taxon>Tracheophyta</taxon>
        <taxon>Spermatophyta</taxon>
        <taxon>Magnoliopsida</taxon>
        <taxon>eudicotyledons</taxon>
        <taxon>Gunneridae</taxon>
        <taxon>Pentapetalae</taxon>
        <taxon>rosids</taxon>
        <taxon>fabids</taxon>
        <taxon>Fabales</taxon>
        <taxon>Fabaceae</taxon>
        <taxon>Papilionoideae</taxon>
        <taxon>50 kb inversion clade</taxon>
        <taxon>genistoids sensu lato</taxon>
        <taxon>core genistoids</taxon>
        <taxon>Crotalarieae</taxon>
        <taxon>Crotalaria</taxon>
    </lineage>
</organism>
<comment type="caution">
    <text evidence="1">The sequence shown here is derived from an EMBL/GenBank/DDBJ whole genome shotgun (WGS) entry which is preliminary data.</text>
</comment>
<keyword evidence="2" id="KW-1185">Reference proteome</keyword>
<dbReference type="Proteomes" id="UP001372338">
    <property type="component" value="Unassembled WGS sequence"/>
</dbReference>
<protein>
    <recommendedName>
        <fullName evidence="3">Protein FAR1-RELATED SEQUENCE</fullName>
    </recommendedName>
</protein>
<sequence length="314" mass="36625">MRIYLQSTTGRWIVCYFNDQHNHQLLPGFGRIHRSQSKITEPDMEEVRSLRRVGIKMPHIYASFAERVGDYPFVGFKKKALYNRLHGENKDGVGHAALKYMRKSVSTDPGFVWKHVVDSDGHLLHLFWLCAWHLVKNAAKRVHNRKFLKGFKDCMFTDYDVPVFETRWALLRDECGLEDNDWVKAAYVKKRMWETAYMRGLFFAGLRTTSRCQALHSQMRRFVGSRDNLCEFVEKIERCWDVMRYNELEADFKTLSTSPVLLTPFKLLEKSAAEIYTREVFEKVQGILFISAEYKVGQGTGGGKEKELKSSLDL</sequence>
<dbReference type="PANTHER" id="PTHR47718:SF7">
    <property type="entry name" value="PROTEIN FAR1-RELATED SEQUENCE"/>
    <property type="match status" value="1"/>
</dbReference>
<reference evidence="1 2" key="1">
    <citation type="submission" date="2024-01" db="EMBL/GenBank/DDBJ databases">
        <title>The genomes of 5 underutilized Papilionoideae crops provide insights into root nodulation and disease resistanc.</title>
        <authorList>
            <person name="Yuan L."/>
        </authorList>
    </citation>
    <scope>NUCLEOTIDE SEQUENCE [LARGE SCALE GENOMIC DNA]</scope>
    <source>
        <strain evidence="1">ZHUSHIDOU_FW_LH</strain>
        <tissue evidence="1">Leaf</tissue>
    </source>
</reference>
<dbReference type="PANTHER" id="PTHR47718">
    <property type="entry name" value="OS01G0519700 PROTEIN"/>
    <property type="match status" value="1"/>
</dbReference>
<evidence type="ECO:0008006" key="3">
    <source>
        <dbReference type="Google" id="ProtNLM"/>
    </source>
</evidence>
<name>A0AAN9EP33_CROPI</name>